<feature type="transmembrane region" description="Helical" evidence="10">
    <location>
        <begin position="280"/>
        <end position="300"/>
    </location>
</feature>
<keyword evidence="2" id="KW-1003">Cell membrane</keyword>
<evidence type="ECO:0000256" key="8">
    <source>
        <dbReference type="ARBA" id="ARBA00023170"/>
    </source>
</evidence>
<sequence length="368" mass="43355">MQQAALRNFPWHYIKRIFIDFGYHRTMKIFTIVYFILYSGSLLLDLYYLFNNFSIAAMVRYGCMIMLISYVIAGMLFCFIFEKQLLNLLSEAETIFWPPEMITSELPKFIHRTNVLNYFIIAWFGLLGVILFPVWGDQSEWFLNVWAYKAYFGSWWYIPYNLFYYSQPMAAWTCVRLPFIMMYFSLQIKLQIFLLNQQILEIPKGHNTNSETAPDDLSYQEAVSQKMCLCISHNVKIKRWTKSFLRKVIQAMPVFVLLGILGSIFVTFSVLYSFESTSTILKIRLVVVVGCTILSVYMFVEGSQRLCDESSQMFEMLAYSPWYLYNKNNRRILLTFMTNTLEPITITWGGIILNYNFGLTVRLQTIDL</sequence>
<feature type="transmembrane region" description="Helical" evidence="10">
    <location>
        <begin position="55"/>
        <end position="81"/>
    </location>
</feature>
<evidence type="ECO:0000313" key="11">
    <source>
        <dbReference type="EMBL" id="EFA12265.2"/>
    </source>
</evidence>
<feature type="transmembrane region" description="Helical" evidence="10">
    <location>
        <begin position="115"/>
        <end position="135"/>
    </location>
</feature>
<dbReference type="GO" id="GO:0005886">
    <property type="term" value="C:plasma membrane"/>
    <property type="evidence" value="ECO:0000318"/>
    <property type="project" value="GO_Central"/>
</dbReference>
<keyword evidence="8 10" id="KW-0675">Receptor</keyword>
<proteinExistence type="inferred from homology"/>
<dbReference type="InParanoid" id="D7EIQ8"/>
<keyword evidence="5 10" id="KW-0552">Olfaction</keyword>
<keyword evidence="4 10" id="KW-0812">Transmembrane</keyword>
<comment type="similarity">
    <text evidence="10">Belongs to the insect chemoreceptor superfamily. Heteromeric odorant receptor channel (TC 1.A.69) family.</text>
</comment>
<dbReference type="PANTHER" id="PTHR21137">
    <property type="entry name" value="ODORANT RECEPTOR"/>
    <property type="match status" value="1"/>
</dbReference>
<dbReference type="PANTHER" id="PTHR21137:SF35">
    <property type="entry name" value="ODORANT RECEPTOR 19A-RELATED"/>
    <property type="match status" value="1"/>
</dbReference>
<evidence type="ECO:0000256" key="6">
    <source>
        <dbReference type="ARBA" id="ARBA00022989"/>
    </source>
</evidence>
<reference evidence="11 12" key="1">
    <citation type="journal article" date="2008" name="Nature">
        <title>The genome of the model beetle and pest Tribolium castaneum.</title>
        <authorList>
            <consortium name="Tribolium Genome Sequencing Consortium"/>
            <person name="Richards S."/>
            <person name="Gibbs R.A."/>
            <person name="Weinstock G.M."/>
            <person name="Brown S.J."/>
            <person name="Denell R."/>
            <person name="Beeman R.W."/>
            <person name="Gibbs R."/>
            <person name="Beeman R.W."/>
            <person name="Brown S.J."/>
            <person name="Bucher G."/>
            <person name="Friedrich M."/>
            <person name="Grimmelikhuijzen C.J."/>
            <person name="Klingler M."/>
            <person name="Lorenzen M."/>
            <person name="Richards S."/>
            <person name="Roth S."/>
            <person name="Schroder R."/>
            <person name="Tautz D."/>
            <person name="Zdobnov E.M."/>
            <person name="Muzny D."/>
            <person name="Gibbs R.A."/>
            <person name="Weinstock G.M."/>
            <person name="Attaway T."/>
            <person name="Bell S."/>
            <person name="Buhay C.J."/>
            <person name="Chandrabose M.N."/>
            <person name="Chavez D."/>
            <person name="Clerk-Blankenburg K.P."/>
            <person name="Cree A."/>
            <person name="Dao M."/>
            <person name="Davis C."/>
            <person name="Chacko J."/>
            <person name="Dinh H."/>
            <person name="Dugan-Rocha S."/>
            <person name="Fowler G."/>
            <person name="Garner T.T."/>
            <person name="Garnes J."/>
            <person name="Gnirke A."/>
            <person name="Hawes A."/>
            <person name="Hernandez J."/>
            <person name="Hines S."/>
            <person name="Holder M."/>
            <person name="Hume J."/>
            <person name="Jhangiani S.N."/>
            <person name="Joshi V."/>
            <person name="Khan Z.M."/>
            <person name="Jackson L."/>
            <person name="Kovar C."/>
            <person name="Kowis A."/>
            <person name="Lee S."/>
            <person name="Lewis L.R."/>
            <person name="Margolis J."/>
            <person name="Morgan M."/>
            <person name="Nazareth L.V."/>
            <person name="Nguyen N."/>
            <person name="Okwuonu G."/>
            <person name="Parker D."/>
            <person name="Richards S."/>
            <person name="Ruiz S.J."/>
            <person name="Santibanez J."/>
            <person name="Savard J."/>
            <person name="Scherer S.E."/>
            <person name="Schneider B."/>
            <person name="Sodergren E."/>
            <person name="Tautz D."/>
            <person name="Vattahil S."/>
            <person name="Villasana D."/>
            <person name="White C.S."/>
            <person name="Wright R."/>
            <person name="Park Y."/>
            <person name="Beeman R.W."/>
            <person name="Lord J."/>
            <person name="Oppert B."/>
            <person name="Lorenzen M."/>
            <person name="Brown S."/>
            <person name="Wang L."/>
            <person name="Savard J."/>
            <person name="Tautz D."/>
            <person name="Richards S."/>
            <person name="Weinstock G."/>
            <person name="Gibbs R.A."/>
            <person name="Liu Y."/>
            <person name="Worley K."/>
            <person name="Weinstock G."/>
            <person name="Elsik C.G."/>
            <person name="Reese J.T."/>
            <person name="Elhaik E."/>
            <person name="Landan G."/>
            <person name="Graur D."/>
            <person name="Arensburger P."/>
            <person name="Atkinson P."/>
            <person name="Beeman R.W."/>
            <person name="Beidler J."/>
            <person name="Brown S.J."/>
            <person name="Demuth J.P."/>
            <person name="Drury D.W."/>
            <person name="Du Y.Z."/>
            <person name="Fujiwara H."/>
            <person name="Lorenzen M."/>
            <person name="Maselli V."/>
            <person name="Osanai M."/>
            <person name="Park Y."/>
            <person name="Robertson H.M."/>
            <person name="Tu Z."/>
            <person name="Wang J.J."/>
            <person name="Wang S."/>
            <person name="Richards S."/>
            <person name="Song H."/>
            <person name="Zhang L."/>
            <person name="Sodergren E."/>
            <person name="Werner D."/>
            <person name="Stanke M."/>
            <person name="Morgenstern B."/>
            <person name="Solovyev V."/>
            <person name="Kosarev P."/>
            <person name="Brown G."/>
            <person name="Chen H.C."/>
            <person name="Ermolaeva O."/>
            <person name="Hlavina W."/>
            <person name="Kapustin Y."/>
            <person name="Kiryutin B."/>
            <person name="Kitts P."/>
            <person name="Maglott D."/>
            <person name="Pruitt K."/>
            <person name="Sapojnikov V."/>
            <person name="Souvorov A."/>
            <person name="Mackey A.J."/>
            <person name="Waterhouse R.M."/>
            <person name="Wyder S."/>
            <person name="Zdobnov E.M."/>
            <person name="Zdobnov E.M."/>
            <person name="Wyder S."/>
            <person name="Kriventseva E.V."/>
            <person name="Kadowaki T."/>
            <person name="Bork P."/>
            <person name="Aranda M."/>
            <person name="Bao R."/>
            <person name="Beermann A."/>
            <person name="Berns N."/>
            <person name="Bolognesi R."/>
            <person name="Bonneton F."/>
            <person name="Bopp D."/>
            <person name="Brown S.J."/>
            <person name="Bucher G."/>
            <person name="Butts T."/>
            <person name="Chaumot A."/>
            <person name="Denell R.E."/>
            <person name="Ferrier D.E."/>
            <person name="Friedrich M."/>
            <person name="Gordon C.M."/>
            <person name="Jindra M."/>
            <person name="Klingler M."/>
            <person name="Lan Q."/>
            <person name="Lattorff H.M."/>
            <person name="Laudet V."/>
            <person name="von Levetsow C."/>
            <person name="Liu Z."/>
            <person name="Lutz R."/>
            <person name="Lynch J.A."/>
            <person name="da Fonseca R.N."/>
            <person name="Posnien N."/>
            <person name="Reuter R."/>
            <person name="Roth S."/>
            <person name="Savard J."/>
            <person name="Schinko J.B."/>
            <person name="Schmitt C."/>
            <person name="Schoppmeier M."/>
            <person name="Schroder R."/>
            <person name="Shippy T.D."/>
            <person name="Simonnet F."/>
            <person name="Marques-Souza H."/>
            <person name="Tautz D."/>
            <person name="Tomoyasu Y."/>
            <person name="Trauner J."/>
            <person name="Van der Zee M."/>
            <person name="Vervoort M."/>
            <person name="Wittkopp N."/>
            <person name="Wimmer E.A."/>
            <person name="Yang X."/>
            <person name="Jones A.K."/>
            <person name="Sattelle D.B."/>
            <person name="Ebert P.R."/>
            <person name="Nelson D."/>
            <person name="Scott J.G."/>
            <person name="Beeman R.W."/>
            <person name="Muthukrishnan S."/>
            <person name="Kramer K.J."/>
            <person name="Arakane Y."/>
            <person name="Beeman R.W."/>
            <person name="Zhu Q."/>
            <person name="Hogenkamp D."/>
            <person name="Dixit R."/>
            <person name="Oppert B."/>
            <person name="Jiang H."/>
            <person name="Zou Z."/>
            <person name="Marshall J."/>
            <person name="Elpidina E."/>
            <person name="Vinokurov K."/>
            <person name="Oppert C."/>
            <person name="Zou Z."/>
            <person name="Evans J."/>
            <person name="Lu Z."/>
            <person name="Zhao P."/>
            <person name="Sumathipala N."/>
            <person name="Altincicek B."/>
            <person name="Vilcinskas A."/>
            <person name="Williams M."/>
            <person name="Hultmark D."/>
            <person name="Hetru C."/>
            <person name="Jiang H."/>
            <person name="Grimmelikhuijzen C.J."/>
            <person name="Hauser F."/>
            <person name="Cazzamali G."/>
            <person name="Williamson M."/>
            <person name="Park Y."/>
            <person name="Li B."/>
            <person name="Tanaka Y."/>
            <person name="Predel R."/>
            <person name="Neupert S."/>
            <person name="Schachtner J."/>
            <person name="Verleyen P."/>
            <person name="Raible F."/>
            <person name="Bork P."/>
            <person name="Friedrich M."/>
            <person name="Walden K.K."/>
            <person name="Robertson H.M."/>
            <person name="Angeli S."/>
            <person name="Foret S."/>
            <person name="Bucher G."/>
            <person name="Schuetz S."/>
            <person name="Maleszka R."/>
            <person name="Wimmer E.A."/>
            <person name="Beeman R.W."/>
            <person name="Lorenzen M."/>
            <person name="Tomoyasu Y."/>
            <person name="Miller S.C."/>
            <person name="Grossmann D."/>
            <person name="Bucher G."/>
        </authorList>
    </citation>
    <scope>NUCLEOTIDE SEQUENCE [LARGE SCALE GENOMIC DNA]</scope>
    <source>
        <strain evidence="11 12">Georgia GA2</strain>
    </source>
</reference>
<dbReference type="GO" id="GO:0005549">
    <property type="term" value="F:odorant binding"/>
    <property type="evidence" value="ECO:0007669"/>
    <property type="project" value="InterPro"/>
</dbReference>
<dbReference type="HOGENOM" id="CLU_059644_0_0_1"/>
<name>D7EIQ8_TRICA</name>
<evidence type="ECO:0000256" key="10">
    <source>
        <dbReference type="RuleBase" id="RU351113"/>
    </source>
</evidence>
<dbReference type="GO" id="GO:0004984">
    <property type="term" value="F:olfactory receptor activity"/>
    <property type="evidence" value="ECO:0000318"/>
    <property type="project" value="GO_Central"/>
</dbReference>
<dbReference type="GO" id="GO:0007165">
    <property type="term" value="P:signal transduction"/>
    <property type="evidence" value="ECO:0007669"/>
    <property type="project" value="UniProtKB-KW"/>
</dbReference>
<keyword evidence="12" id="KW-1185">Reference proteome</keyword>
<comment type="subcellular location">
    <subcellularLocation>
        <location evidence="1 10">Cell membrane</location>
        <topology evidence="1 10">Multi-pass membrane protein</topology>
    </subcellularLocation>
</comment>
<comment type="caution">
    <text evidence="10">Lacks conserved residue(s) required for the propagation of feature annotation.</text>
</comment>
<evidence type="ECO:0000256" key="9">
    <source>
        <dbReference type="ARBA" id="ARBA00023224"/>
    </source>
</evidence>
<evidence type="ECO:0000313" key="12">
    <source>
        <dbReference type="Proteomes" id="UP000007266"/>
    </source>
</evidence>
<keyword evidence="9 10" id="KW-0807">Transducer</keyword>
<dbReference type="EMBL" id="KQ972823">
    <property type="protein sequence ID" value="EFA12265.2"/>
    <property type="molecule type" value="Genomic_DNA"/>
</dbReference>
<keyword evidence="7 10" id="KW-0472">Membrane</keyword>
<evidence type="ECO:0000256" key="1">
    <source>
        <dbReference type="ARBA" id="ARBA00004651"/>
    </source>
</evidence>
<evidence type="ECO:0000256" key="2">
    <source>
        <dbReference type="ARBA" id="ARBA00022475"/>
    </source>
</evidence>
<keyword evidence="6 10" id="KW-1133">Transmembrane helix</keyword>
<keyword evidence="3 10" id="KW-0716">Sensory transduction</keyword>
<dbReference type="Proteomes" id="UP000007266">
    <property type="component" value="Unassembled WGS sequence"/>
</dbReference>
<dbReference type="AlphaFoldDB" id="D7EIQ8"/>
<gene>
    <name evidence="11" type="primary">AUGUSTUS-3.0.2_30391</name>
    <name evidence="11" type="ORF">TcasGA2_TC030391</name>
</gene>
<reference evidence="11 12" key="2">
    <citation type="journal article" date="2010" name="Nucleic Acids Res.">
        <title>BeetleBase in 2010: revisions to provide comprehensive genomic information for Tribolium castaneum.</title>
        <authorList>
            <person name="Kim H.S."/>
            <person name="Murphy T."/>
            <person name="Xia J."/>
            <person name="Caragea D."/>
            <person name="Park Y."/>
            <person name="Beeman R.W."/>
            <person name="Lorenzen M.D."/>
            <person name="Butcher S."/>
            <person name="Manak J.R."/>
            <person name="Brown S.J."/>
        </authorList>
    </citation>
    <scope>NUCLEOTIDE SEQUENCE [LARGE SCALE GENOMIC DNA]</scope>
    <source>
        <strain evidence="11 12">Georgia GA2</strain>
    </source>
</reference>
<evidence type="ECO:0000256" key="4">
    <source>
        <dbReference type="ARBA" id="ARBA00022692"/>
    </source>
</evidence>
<dbReference type="GO" id="GO:0050911">
    <property type="term" value="P:detection of chemical stimulus involved in sensory perception of smell"/>
    <property type="evidence" value="ECO:0000318"/>
    <property type="project" value="GO_Central"/>
</dbReference>
<accession>D7EIQ8</accession>
<evidence type="ECO:0000256" key="7">
    <source>
        <dbReference type="ARBA" id="ARBA00023136"/>
    </source>
</evidence>
<feature type="transmembrane region" description="Helical" evidence="10">
    <location>
        <begin position="29"/>
        <end position="49"/>
    </location>
</feature>
<protein>
    <recommendedName>
        <fullName evidence="10">Odorant receptor</fullName>
    </recommendedName>
</protein>
<evidence type="ECO:0000256" key="5">
    <source>
        <dbReference type="ARBA" id="ARBA00022725"/>
    </source>
</evidence>
<feature type="transmembrane region" description="Helical" evidence="10">
    <location>
        <begin position="248"/>
        <end position="274"/>
    </location>
</feature>
<organism evidence="11 12">
    <name type="scientific">Tribolium castaneum</name>
    <name type="common">Red flour beetle</name>
    <dbReference type="NCBI Taxonomy" id="7070"/>
    <lineage>
        <taxon>Eukaryota</taxon>
        <taxon>Metazoa</taxon>
        <taxon>Ecdysozoa</taxon>
        <taxon>Arthropoda</taxon>
        <taxon>Hexapoda</taxon>
        <taxon>Insecta</taxon>
        <taxon>Pterygota</taxon>
        <taxon>Neoptera</taxon>
        <taxon>Endopterygota</taxon>
        <taxon>Coleoptera</taxon>
        <taxon>Polyphaga</taxon>
        <taxon>Cucujiformia</taxon>
        <taxon>Tenebrionidae</taxon>
        <taxon>Tenebrionidae incertae sedis</taxon>
        <taxon>Tribolium</taxon>
    </lineage>
</organism>
<evidence type="ECO:0000256" key="3">
    <source>
        <dbReference type="ARBA" id="ARBA00022606"/>
    </source>
</evidence>
<dbReference type="Pfam" id="PF02949">
    <property type="entry name" value="7tm_6"/>
    <property type="match status" value="1"/>
</dbReference>
<dbReference type="InterPro" id="IPR004117">
    <property type="entry name" value="7tm6_olfct_rcpt"/>
</dbReference>